<dbReference type="HOGENOM" id="CLU_2587064_0_0_6"/>
<evidence type="ECO:0000313" key="1">
    <source>
        <dbReference type="EMBL" id="AAN68925.1"/>
    </source>
</evidence>
<dbReference type="STRING" id="160488.PP_3318"/>
<reference evidence="1 2" key="2">
    <citation type="journal article" date="2016" name="Environ. Microbiol.">
        <title>The revisited genome of Pseudomonas putida KT2440 enlightens its value as a robust metabolic chassis.</title>
        <authorList>
            <person name="Belda E."/>
            <person name="van Heck R.G."/>
            <person name="Lopez-Sanchez M.J."/>
            <person name="Cruveiller S."/>
            <person name="Barbe V."/>
            <person name="Fraser C."/>
            <person name="Klenk H.P."/>
            <person name="Petersen J."/>
            <person name="Morgat A."/>
            <person name="Nikel P.I."/>
            <person name="Vallenet D."/>
            <person name="Rouy Z."/>
            <person name="Sekowska A."/>
            <person name="Martins Dos Santos V.A."/>
            <person name="de Lorenzo V."/>
            <person name="Danchin A."/>
            <person name="Medigue C."/>
        </authorList>
    </citation>
    <scope>NUCLEOTIDE SEQUENCE [LARGE SCALE GENOMIC DNA]</scope>
    <source>
        <strain evidence="2">ATCC 47054 / DSM 6125 / CFBP 8728 / NCIMB 11950 / KT2440</strain>
    </source>
</reference>
<dbReference type="BioCyc" id="PPUT160488:G1G01-3548-MONOMER"/>
<protein>
    <submittedName>
        <fullName evidence="1">Uncharacterized protein</fullName>
    </submittedName>
</protein>
<dbReference type="PaxDb" id="160488-PP_3318"/>
<dbReference type="KEGG" id="ppu:PP_3318"/>
<proteinExistence type="predicted"/>
<organism evidence="1 2">
    <name type="scientific">Pseudomonas putida (strain ATCC 47054 / DSM 6125 / CFBP 8728 / NCIMB 11950 / KT2440)</name>
    <dbReference type="NCBI Taxonomy" id="160488"/>
    <lineage>
        <taxon>Bacteria</taxon>
        <taxon>Pseudomonadati</taxon>
        <taxon>Pseudomonadota</taxon>
        <taxon>Gammaproteobacteria</taxon>
        <taxon>Pseudomonadales</taxon>
        <taxon>Pseudomonadaceae</taxon>
        <taxon>Pseudomonas</taxon>
    </lineage>
</organism>
<reference evidence="1 2" key="1">
    <citation type="journal article" date="2002" name="Environ. Microbiol.">
        <title>Complete genome sequence and comparative analysis of the metabolically versatile Pseudomonas putida KT2440.</title>
        <authorList>
            <person name="Nelson K.E."/>
            <person name="Weinel C."/>
            <person name="Paulsen I.T."/>
            <person name="Dodson R.J."/>
            <person name="Hilbert H."/>
            <person name="Martins dos Santos V.A."/>
            <person name="Fouts D.E."/>
            <person name="Gill S.R."/>
            <person name="Pop M."/>
            <person name="Holmes M."/>
            <person name="Brinkac L."/>
            <person name="Beanan M."/>
            <person name="DeBoy R.T."/>
            <person name="Daugherty S."/>
            <person name="Kolonay J."/>
            <person name="Madupu R."/>
            <person name="Nelson W."/>
            <person name="White O."/>
            <person name="Peterson J."/>
            <person name="Khouri H."/>
            <person name="Hance I."/>
            <person name="Chris Lee P."/>
            <person name="Holtzapple E."/>
            <person name="Scanlan D."/>
            <person name="Tran K."/>
            <person name="Moazzez A."/>
            <person name="Utterback T."/>
            <person name="Rizzo M."/>
            <person name="Lee K."/>
            <person name="Kosack D."/>
            <person name="Moestl D."/>
            <person name="Wedler H."/>
            <person name="Lauber J."/>
            <person name="Stjepandic D."/>
            <person name="Hoheisel J."/>
            <person name="Straetz M."/>
            <person name="Heim S."/>
            <person name="Kiewitz C."/>
            <person name="Eisen J.A."/>
            <person name="Timmis K.N."/>
            <person name="Dusterhoft A."/>
            <person name="Tummler B."/>
            <person name="Fraser C.M."/>
        </authorList>
    </citation>
    <scope>NUCLEOTIDE SEQUENCE [LARGE SCALE GENOMIC DNA]</scope>
    <source>
        <strain evidence="2">ATCC 47054 / DSM 6125 / CFBP 8728 / NCIMB 11950 / KT2440</strain>
    </source>
</reference>
<sequence length="80" mass="8603">MRKFLGPGRICFRRSPTRACLPGVLKLALDITDAVLAFLRMAPSQGKDIPITPDCCESSRSAPSLVPNALRLLPATLEPA</sequence>
<evidence type="ECO:0000313" key="2">
    <source>
        <dbReference type="Proteomes" id="UP000000556"/>
    </source>
</evidence>
<keyword evidence="2" id="KW-1185">Reference proteome</keyword>
<dbReference type="EMBL" id="AE015451">
    <property type="protein sequence ID" value="AAN68925.1"/>
    <property type="molecule type" value="Genomic_DNA"/>
</dbReference>
<name>Q88HN5_PSEPK</name>
<dbReference type="AlphaFoldDB" id="Q88HN5"/>
<gene>
    <name evidence="1" type="ordered locus">PP_3318</name>
</gene>
<accession>Q88HN5</accession>
<dbReference type="Proteomes" id="UP000000556">
    <property type="component" value="Chromosome"/>
</dbReference>